<dbReference type="PROSITE" id="PS00211">
    <property type="entry name" value="ABC_TRANSPORTER_1"/>
    <property type="match status" value="1"/>
</dbReference>
<feature type="compositionally biased region" description="Pro residues" evidence="3">
    <location>
        <begin position="14"/>
        <end position="23"/>
    </location>
</feature>
<dbReference type="PROSITE" id="PS50893">
    <property type="entry name" value="ABC_TRANSPORTER_2"/>
    <property type="match status" value="1"/>
</dbReference>
<dbReference type="AlphaFoldDB" id="A0AAF0YJG9"/>
<accession>A0AAF0YJG9</accession>
<name>A0AAF0YJG9_9TREE</name>
<feature type="region of interest" description="Disordered" evidence="3">
    <location>
        <begin position="612"/>
        <end position="659"/>
    </location>
</feature>
<dbReference type="SUPFAM" id="SSF52540">
    <property type="entry name" value="P-loop containing nucleoside triphosphate hydrolases"/>
    <property type="match status" value="1"/>
</dbReference>
<feature type="domain" description="ABC transporter" evidence="4">
    <location>
        <begin position="480"/>
        <end position="762"/>
    </location>
</feature>
<protein>
    <submittedName>
        <fullName evidence="5">Subtilin transport ATP-binding protein SpaT</fullName>
    </submittedName>
</protein>
<dbReference type="InterPro" id="IPR003593">
    <property type="entry name" value="AAA+_ATPase"/>
</dbReference>
<dbReference type="GeneID" id="87811798"/>
<evidence type="ECO:0000256" key="3">
    <source>
        <dbReference type="SAM" id="MobiDB-lite"/>
    </source>
</evidence>
<dbReference type="PANTHER" id="PTHR24221">
    <property type="entry name" value="ATP-BINDING CASSETTE SUB-FAMILY B"/>
    <property type="match status" value="1"/>
</dbReference>
<sequence>MLLKEGDSALTIPNLPPSPPLTPSRPTSPLIPQVNGYGGTRRVSLSSSLARQPAAAPTEARFATFTLAEKHRGLPLTARLWLQSRVVRAPDTYRSKGRQRPQTLANYALAADLVRACLPRCAVVFAPEHRRMLPRLGVHLLWRVLEGVGPAARLWANCRILELVEDSLKGNPVAFPVAAAAAATVIGLALLDNLSSTFFQRNEQILTNYVSYHMERTYIGIRLDETIPQLTDPIHTALMFEGGVFAGLEYSWSAGGGGGPMSWVKGLGRLLSGVIAVGSESYLMYRTVKSSNSYGTLVVMGMALIPTILGFFPNVFNAQPVDSWDDAKYVKSIRTRDAMNEVVLEVDYKQELILFGFKDWVMEQWDGARQAMDEHDLHKEYSFKSSVLNMSMINLALTNSVYVLLATKALVTNLSLGQINLHQATAVALFSQVQQLSLTYRDIWDATWWFGSFCALLDMQTHNMPTIDYDTHRDRRGMKLEAKNLSFTYPGADEPTLHDINLTINPGEALAIVGFNGGGKTTLVKALMGMHRHSGELLVNGIPLEDYIPSTLHARTSAIFQDFNKYQFSVRGNVAIGDIARLDDDEAIKRAIVRGGAEPVLEKAGSLDKRLYPWGTPAEHNNDVNADDVDTDDDEEEKEEEKTDEQKEAEDEDDDGLSLSGGQWQRIALARAFMRADSADLVVFDEPSSALDPRAEADLFDRIHSLSQREGHRATTIFISHRFSTVRRADKIAFVADGRIIEYGTHAELMALEGKYHELFMLQRRGFDGDD</sequence>
<keyword evidence="1" id="KW-0547">Nucleotide-binding</keyword>
<evidence type="ECO:0000256" key="2">
    <source>
        <dbReference type="ARBA" id="ARBA00022840"/>
    </source>
</evidence>
<dbReference type="GO" id="GO:0016887">
    <property type="term" value="F:ATP hydrolysis activity"/>
    <property type="evidence" value="ECO:0007669"/>
    <property type="project" value="InterPro"/>
</dbReference>
<dbReference type="GO" id="GO:0034040">
    <property type="term" value="F:ATPase-coupled lipid transmembrane transporter activity"/>
    <property type="evidence" value="ECO:0007669"/>
    <property type="project" value="TreeGrafter"/>
</dbReference>
<proteinExistence type="predicted"/>
<dbReference type="EMBL" id="CP086719">
    <property type="protein sequence ID" value="WOO85134.1"/>
    <property type="molecule type" value="Genomic_DNA"/>
</dbReference>
<dbReference type="CDD" id="cd03228">
    <property type="entry name" value="ABCC_MRP_Like"/>
    <property type="match status" value="1"/>
</dbReference>
<gene>
    <name evidence="5" type="primary">spaT_2</name>
    <name evidence="5" type="ORF">LOC62_06G008634</name>
</gene>
<dbReference type="Proteomes" id="UP000827549">
    <property type="component" value="Chromosome 6"/>
</dbReference>
<evidence type="ECO:0000313" key="5">
    <source>
        <dbReference type="EMBL" id="WOO85134.1"/>
    </source>
</evidence>
<dbReference type="RefSeq" id="XP_062631160.1">
    <property type="nucleotide sequence ID" value="XM_062775176.1"/>
</dbReference>
<dbReference type="SMART" id="SM00382">
    <property type="entry name" value="AAA"/>
    <property type="match status" value="1"/>
</dbReference>
<feature type="compositionally biased region" description="Acidic residues" evidence="3">
    <location>
        <begin position="647"/>
        <end position="656"/>
    </location>
</feature>
<dbReference type="GO" id="GO:0005524">
    <property type="term" value="F:ATP binding"/>
    <property type="evidence" value="ECO:0007669"/>
    <property type="project" value="UniProtKB-KW"/>
</dbReference>
<reference evidence="5" key="1">
    <citation type="submission" date="2023-10" db="EMBL/GenBank/DDBJ databases">
        <authorList>
            <person name="Noh H."/>
        </authorList>
    </citation>
    <scope>NUCLEOTIDE SEQUENCE</scope>
    <source>
        <strain evidence="5">DUCC4014</strain>
    </source>
</reference>
<evidence type="ECO:0000313" key="6">
    <source>
        <dbReference type="Proteomes" id="UP000827549"/>
    </source>
</evidence>
<dbReference type="InterPro" id="IPR003439">
    <property type="entry name" value="ABC_transporter-like_ATP-bd"/>
</dbReference>
<evidence type="ECO:0000259" key="4">
    <source>
        <dbReference type="PROSITE" id="PS50893"/>
    </source>
</evidence>
<feature type="compositionally biased region" description="Acidic residues" evidence="3">
    <location>
        <begin position="625"/>
        <end position="639"/>
    </location>
</feature>
<dbReference type="InterPro" id="IPR039421">
    <property type="entry name" value="Type_1_exporter"/>
</dbReference>
<organism evidence="5 6">
    <name type="scientific">Vanrija pseudolonga</name>
    <dbReference type="NCBI Taxonomy" id="143232"/>
    <lineage>
        <taxon>Eukaryota</taxon>
        <taxon>Fungi</taxon>
        <taxon>Dikarya</taxon>
        <taxon>Basidiomycota</taxon>
        <taxon>Agaricomycotina</taxon>
        <taxon>Tremellomycetes</taxon>
        <taxon>Trichosporonales</taxon>
        <taxon>Trichosporonaceae</taxon>
        <taxon>Vanrija</taxon>
    </lineage>
</organism>
<evidence type="ECO:0000256" key="1">
    <source>
        <dbReference type="ARBA" id="ARBA00022741"/>
    </source>
</evidence>
<dbReference type="InterPro" id="IPR027417">
    <property type="entry name" value="P-loop_NTPase"/>
</dbReference>
<dbReference type="Gene3D" id="3.40.50.300">
    <property type="entry name" value="P-loop containing nucleotide triphosphate hydrolases"/>
    <property type="match status" value="1"/>
</dbReference>
<dbReference type="InterPro" id="IPR017871">
    <property type="entry name" value="ABC_transporter-like_CS"/>
</dbReference>
<dbReference type="PANTHER" id="PTHR24221:SF646">
    <property type="entry name" value="HAEMOLYSIN SECRETION ATP-BINDING PROTEIN"/>
    <property type="match status" value="1"/>
</dbReference>
<keyword evidence="2 5" id="KW-0067">ATP-binding</keyword>
<keyword evidence="6" id="KW-1185">Reference proteome</keyword>
<feature type="region of interest" description="Disordered" evidence="3">
    <location>
        <begin position="1"/>
        <end position="36"/>
    </location>
</feature>
<dbReference type="Pfam" id="PF00005">
    <property type="entry name" value="ABC_tran"/>
    <property type="match status" value="1"/>
</dbReference>